<feature type="transmembrane region" description="Helical" evidence="1">
    <location>
        <begin position="32"/>
        <end position="53"/>
    </location>
</feature>
<evidence type="ECO:0000256" key="1">
    <source>
        <dbReference type="SAM" id="Phobius"/>
    </source>
</evidence>
<keyword evidence="1" id="KW-1133">Transmembrane helix</keyword>
<sequence>MSVGLAGYLVSISGLFVVLATIFNILPTTSTTMRVIFIAIGMAFAIGGSVLRFTEYRKERKRAQQ</sequence>
<dbReference type="RefSeq" id="WP_293920285.1">
    <property type="nucleotide sequence ID" value="NZ_CP137624.1"/>
</dbReference>
<dbReference type="EMBL" id="CP137624">
    <property type="protein sequence ID" value="WPK11529.1"/>
    <property type="molecule type" value="Genomic_DNA"/>
</dbReference>
<organism evidence="2 3">
    <name type="scientific">Lysinibacillus louembei</name>
    <dbReference type="NCBI Taxonomy" id="1470088"/>
    <lineage>
        <taxon>Bacteria</taxon>
        <taxon>Bacillati</taxon>
        <taxon>Bacillota</taxon>
        <taxon>Bacilli</taxon>
        <taxon>Bacillales</taxon>
        <taxon>Bacillaceae</taxon>
        <taxon>Lysinibacillus</taxon>
    </lineage>
</organism>
<protein>
    <submittedName>
        <fullName evidence="2">Uncharacterized protein</fullName>
    </submittedName>
</protein>
<feature type="transmembrane region" description="Helical" evidence="1">
    <location>
        <begin position="7"/>
        <end position="26"/>
    </location>
</feature>
<reference evidence="2 3" key="1">
    <citation type="submission" date="2023-09" db="EMBL/GenBank/DDBJ databases">
        <authorList>
            <person name="Page C.A."/>
            <person name="Perez-Diaz I.M."/>
        </authorList>
    </citation>
    <scope>NUCLEOTIDE SEQUENCE [LARGE SCALE GENOMIC DNA]</scope>
    <source>
        <strain evidence="2 3">Ll15</strain>
    </source>
</reference>
<keyword evidence="1" id="KW-0472">Membrane</keyword>
<proteinExistence type="predicted"/>
<name>A0ABZ0RTJ6_9BACI</name>
<accession>A0ABZ0RTJ6</accession>
<gene>
    <name evidence="2" type="ORF">R6U77_16795</name>
</gene>
<evidence type="ECO:0000313" key="2">
    <source>
        <dbReference type="EMBL" id="WPK11529.1"/>
    </source>
</evidence>
<keyword evidence="1" id="KW-0812">Transmembrane</keyword>
<keyword evidence="3" id="KW-1185">Reference proteome</keyword>
<dbReference type="Proteomes" id="UP001322664">
    <property type="component" value="Chromosome"/>
</dbReference>
<evidence type="ECO:0000313" key="3">
    <source>
        <dbReference type="Proteomes" id="UP001322664"/>
    </source>
</evidence>